<dbReference type="SUPFAM" id="SSF48452">
    <property type="entry name" value="TPR-like"/>
    <property type="match status" value="1"/>
</dbReference>
<protein>
    <recommendedName>
        <fullName evidence="2">PDZ domain-containing protein</fullName>
    </recommendedName>
</protein>
<dbReference type="Gene3D" id="2.30.42.10">
    <property type="match status" value="2"/>
</dbReference>
<dbReference type="EMBL" id="PFGP01000020">
    <property type="protein sequence ID" value="PIW66900.1"/>
    <property type="molecule type" value="Genomic_DNA"/>
</dbReference>
<dbReference type="Proteomes" id="UP000231267">
    <property type="component" value="Unassembled WGS sequence"/>
</dbReference>
<gene>
    <name evidence="3" type="ORF">COW11_00900</name>
</gene>
<dbReference type="InterPro" id="IPR001478">
    <property type="entry name" value="PDZ"/>
</dbReference>
<dbReference type="AlphaFoldDB" id="A0A2J0LLG9"/>
<reference evidence="3 4" key="1">
    <citation type="submission" date="2017-09" db="EMBL/GenBank/DDBJ databases">
        <title>Depth-based differentiation of microbial function through sediment-hosted aquifers and enrichment of novel symbionts in the deep terrestrial subsurface.</title>
        <authorList>
            <person name="Probst A.J."/>
            <person name="Ladd B."/>
            <person name="Jarett J.K."/>
            <person name="Geller-Mcgrath D.E."/>
            <person name="Sieber C.M."/>
            <person name="Emerson J.B."/>
            <person name="Anantharaman K."/>
            <person name="Thomas B.C."/>
            <person name="Malmstrom R."/>
            <person name="Stieglmeier M."/>
            <person name="Klingl A."/>
            <person name="Woyke T."/>
            <person name="Ryan C.M."/>
            <person name="Banfield J.F."/>
        </authorList>
    </citation>
    <scope>NUCLEOTIDE SEQUENCE [LARGE SCALE GENOMIC DNA]</scope>
    <source>
        <strain evidence="3">CG12_big_fil_rev_8_21_14_0_65_43_15</strain>
    </source>
</reference>
<dbReference type="Gene3D" id="1.25.40.10">
    <property type="entry name" value="Tetratricopeptide repeat domain"/>
    <property type="match status" value="1"/>
</dbReference>
<dbReference type="Pfam" id="PF00595">
    <property type="entry name" value="PDZ"/>
    <property type="match status" value="1"/>
</dbReference>
<comment type="caution">
    <text evidence="3">The sequence shown here is derived from an EMBL/GenBank/DDBJ whole genome shotgun (WGS) entry which is preliminary data.</text>
</comment>
<keyword evidence="1" id="KW-0802">TPR repeat</keyword>
<dbReference type="CDD" id="cd00136">
    <property type="entry name" value="PDZ_canonical"/>
    <property type="match status" value="1"/>
</dbReference>
<evidence type="ECO:0000259" key="2">
    <source>
        <dbReference type="SMART" id="SM00228"/>
    </source>
</evidence>
<evidence type="ECO:0000313" key="3">
    <source>
        <dbReference type="EMBL" id="PIW66900.1"/>
    </source>
</evidence>
<evidence type="ECO:0000313" key="4">
    <source>
        <dbReference type="Proteomes" id="UP000231267"/>
    </source>
</evidence>
<dbReference type="InterPro" id="IPR011990">
    <property type="entry name" value="TPR-like_helical_dom_sf"/>
</dbReference>
<feature type="domain" description="PDZ" evidence="2">
    <location>
        <begin position="157"/>
        <end position="228"/>
    </location>
</feature>
<dbReference type="SMART" id="SM00228">
    <property type="entry name" value="PDZ"/>
    <property type="match status" value="2"/>
</dbReference>
<dbReference type="InterPro" id="IPR036034">
    <property type="entry name" value="PDZ_sf"/>
</dbReference>
<proteinExistence type="predicted"/>
<dbReference type="PROSITE" id="PS50005">
    <property type="entry name" value="TPR"/>
    <property type="match status" value="1"/>
</dbReference>
<evidence type="ECO:0000256" key="1">
    <source>
        <dbReference type="PROSITE-ProRule" id="PRU00339"/>
    </source>
</evidence>
<sequence>MIKQCSVFSVQGTGGRGRKFCLILFLFCTLYPVHCTLLTPPAFADAVYLNTGEILKGVVVEEHCDRIVLSTYRGEIDVSKASIDQIFFDNEEQNYTYLGDKAFSEGDFNLAFGFYQRALQINPDYQAAKNSLLRLNDALAREKLGIANSEFLKLLKKQLGIFIARRNDKIEVISVDNDSVASKSGINKGDYINSVWGSSVLYMDIESAARVMVGADSTPVILGIEKSIILPVNPLPWYKRIFLFLMFNDFGFRLALKPSGLIVSYVDTHGMAKQAGLEAKDEIICINSESVRYMPVSMVRRNIFQSRLRHVVLTVKRNVIAIRK</sequence>
<name>A0A2J0LLG9_9BACT</name>
<dbReference type="SUPFAM" id="SSF50156">
    <property type="entry name" value="PDZ domain-like"/>
    <property type="match status" value="2"/>
</dbReference>
<accession>A0A2J0LLG9</accession>
<feature type="repeat" description="TPR" evidence="1">
    <location>
        <begin position="92"/>
        <end position="125"/>
    </location>
</feature>
<dbReference type="InterPro" id="IPR019734">
    <property type="entry name" value="TPR_rpt"/>
</dbReference>
<organism evidence="3 4">
    <name type="scientific">Candidatus Taenaricola geysiri</name>
    <dbReference type="NCBI Taxonomy" id="1974752"/>
    <lineage>
        <taxon>Bacteria</taxon>
        <taxon>Pseudomonadati</taxon>
        <taxon>Candidatus Omnitrophota</taxon>
        <taxon>Candidatus Taenaricola</taxon>
    </lineage>
</organism>
<feature type="domain" description="PDZ" evidence="2">
    <location>
        <begin position="248"/>
        <end position="319"/>
    </location>
</feature>